<dbReference type="EMBL" id="BMJO01000001">
    <property type="protein sequence ID" value="GGE44392.1"/>
    <property type="molecule type" value="Genomic_DNA"/>
</dbReference>
<comment type="caution">
    <text evidence="2">The sequence shown here is derived from an EMBL/GenBank/DDBJ whole genome shotgun (WGS) entry which is preliminary data.</text>
</comment>
<gene>
    <name evidence="2" type="ORF">EV200_101231</name>
    <name evidence="1" type="ORF">GCM10011413_08150</name>
</gene>
<evidence type="ECO:0000313" key="3">
    <source>
        <dbReference type="Proteomes" id="UP000295684"/>
    </source>
</evidence>
<sequence>MEISKIHKKFDGIKMTSKSTKIPILVPTFHKMESLLTFSLELLSYTWPNHGNIYIISDRNRKSQNLDAFATKIYRFPSDYSWVKILHEGVLSFQKNNPTIEHVYLILDDLLPLTKIDEQRINKIEFAFQAENWKYLYFPHYDNVCNYNLNIDSELFSKTERDYKYFTQIGAGLINVVYLIELCQLATDMLINSPWQFEFLKPQSEHIIAKYRWPSVRDGYSKSKFINPQAIKALNYPEGVFFRKKLQRTLVNQIPKKILAFLNQKIKNFKHKYL</sequence>
<dbReference type="EMBL" id="SLWO01000001">
    <property type="protein sequence ID" value="TCO30792.1"/>
    <property type="molecule type" value="Genomic_DNA"/>
</dbReference>
<keyword evidence="4" id="KW-1185">Reference proteome</keyword>
<name>A0A4R2HME4_9SPHI</name>
<dbReference type="RefSeq" id="WP_132528980.1">
    <property type="nucleotide sequence ID" value="NZ_BMJO01000001.1"/>
</dbReference>
<reference evidence="1" key="1">
    <citation type="journal article" date="2014" name="Int. J. Syst. Evol. Microbiol.">
        <title>Complete genome of a new Firmicutes species belonging to the dominant human colonic microbiota ('Ruminococcus bicirculans') reveals two chromosomes and a selective capacity to utilize plant glucans.</title>
        <authorList>
            <consortium name="NISC Comparative Sequencing Program"/>
            <person name="Wegmann U."/>
            <person name="Louis P."/>
            <person name="Goesmann A."/>
            <person name="Henrissat B."/>
            <person name="Duncan S.H."/>
            <person name="Flint H.J."/>
        </authorList>
    </citation>
    <scope>NUCLEOTIDE SEQUENCE</scope>
    <source>
        <strain evidence="1">CGMCC 1.15644</strain>
    </source>
</reference>
<evidence type="ECO:0000313" key="1">
    <source>
        <dbReference type="EMBL" id="GGE44392.1"/>
    </source>
</evidence>
<evidence type="ECO:0000313" key="2">
    <source>
        <dbReference type="EMBL" id="TCO30792.1"/>
    </source>
</evidence>
<dbReference type="OrthoDB" id="754181at2"/>
<reference evidence="4" key="2">
    <citation type="journal article" date="2019" name="Int. J. Syst. Evol. Microbiol.">
        <title>The Global Catalogue of Microorganisms (GCM) 10K type strain sequencing project: providing services to taxonomists for standard genome sequencing and annotation.</title>
        <authorList>
            <consortium name="The Broad Institute Genomics Platform"/>
            <consortium name="The Broad Institute Genome Sequencing Center for Infectious Disease"/>
            <person name="Wu L."/>
            <person name="Ma J."/>
        </authorList>
    </citation>
    <scope>NUCLEOTIDE SEQUENCE [LARGE SCALE GENOMIC DNA]</scope>
    <source>
        <strain evidence="4">CGMCC 1.15644</strain>
    </source>
</reference>
<dbReference type="AlphaFoldDB" id="A0A4R2HME4"/>
<dbReference type="Proteomes" id="UP000295684">
    <property type="component" value="Unassembled WGS sequence"/>
</dbReference>
<accession>A0A4R2HME4</accession>
<reference evidence="2 3" key="3">
    <citation type="submission" date="2019-03" db="EMBL/GenBank/DDBJ databases">
        <title>Genomic Encyclopedia of Type Strains, Phase IV (KMG-IV): sequencing the most valuable type-strain genomes for metagenomic binning, comparative biology and taxonomic classification.</title>
        <authorList>
            <person name="Goeker M."/>
        </authorList>
    </citation>
    <scope>NUCLEOTIDE SEQUENCE [LARGE SCALE GENOMIC DNA]</scope>
    <source>
        <strain evidence="2 3">DSM 103236</strain>
    </source>
</reference>
<protein>
    <recommendedName>
        <fullName evidence="5">Glycosyl transferase family 2</fullName>
    </recommendedName>
</protein>
<proteinExistence type="predicted"/>
<evidence type="ECO:0000313" key="4">
    <source>
        <dbReference type="Proteomes" id="UP000622648"/>
    </source>
</evidence>
<evidence type="ECO:0008006" key="5">
    <source>
        <dbReference type="Google" id="ProtNLM"/>
    </source>
</evidence>
<dbReference type="Proteomes" id="UP000622648">
    <property type="component" value="Unassembled WGS sequence"/>
</dbReference>
<reference evidence="1" key="4">
    <citation type="submission" date="2024-05" db="EMBL/GenBank/DDBJ databases">
        <authorList>
            <person name="Sun Q."/>
            <person name="Zhou Y."/>
        </authorList>
    </citation>
    <scope>NUCLEOTIDE SEQUENCE</scope>
    <source>
        <strain evidence="1">CGMCC 1.15644</strain>
    </source>
</reference>
<organism evidence="2 3">
    <name type="scientific">Pedobacter psychrotolerans</name>
    <dbReference type="NCBI Taxonomy" id="1843235"/>
    <lineage>
        <taxon>Bacteria</taxon>
        <taxon>Pseudomonadati</taxon>
        <taxon>Bacteroidota</taxon>
        <taxon>Sphingobacteriia</taxon>
        <taxon>Sphingobacteriales</taxon>
        <taxon>Sphingobacteriaceae</taxon>
        <taxon>Pedobacter</taxon>
    </lineage>
</organism>